<accession>A0ABR9S0F2</accession>
<reference evidence="2 3" key="1">
    <citation type="submission" date="2020-10" db="EMBL/GenBank/DDBJ databases">
        <title>Ramlibacter sp. HM2 16S ribosomal RNA gene Genome sequencing and assembly.</title>
        <authorList>
            <person name="Kang M."/>
        </authorList>
    </citation>
    <scope>NUCLEOTIDE SEQUENCE [LARGE SCALE GENOMIC DNA]</scope>
    <source>
        <strain evidence="2 3">HM2</strain>
    </source>
</reference>
<dbReference type="Proteomes" id="UP000806285">
    <property type="component" value="Unassembled WGS sequence"/>
</dbReference>
<feature type="compositionally biased region" description="Basic and acidic residues" evidence="1">
    <location>
        <begin position="60"/>
        <end position="70"/>
    </location>
</feature>
<evidence type="ECO:0000313" key="3">
    <source>
        <dbReference type="Proteomes" id="UP000806285"/>
    </source>
</evidence>
<evidence type="ECO:0000313" key="2">
    <source>
        <dbReference type="EMBL" id="MBE7367001.1"/>
    </source>
</evidence>
<comment type="caution">
    <text evidence="2">The sequence shown here is derived from an EMBL/GenBank/DDBJ whole genome shotgun (WGS) entry which is preliminary data.</text>
</comment>
<evidence type="ECO:0008006" key="4">
    <source>
        <dbReference type="Google" id="ProtNLM"/>
    </source>
</evidence>
<dbReference type="EMBL" id="JADDIV010000002">
    <property type="protein sequence ID" value="MBE7367001.1"/>
    <property type="molecule type" value="Genomic_DNA"/>
</dbReference>
<evidence type="ECO:0000256" key="1">
    <source>
        <dbReference type="SAM" id="MobiDB-lite"/>
    </source>
</evidence>
<keyword evidence="3" id="KW-1185">Reference proteome</keyword>
<protein>
    <recommendedName>
        <fullName evidence="4">MatE family transporter</fullName>
    </recommendedName>
</protein>
<feature type="region of interest" description="Disordered" evidence="1">
    <location>
        <begin position="1"/>
        <end position="70"/>
    </location>
</feature>
<proteinExistence type="predicted"/>
<name>A0ABR9S0F2_9BURK</name>
<dbReference type="RefSeq" id="WP_193675645.1">
    <property type="nucleotide sequence ID" value="NZ_JADDIV010000002.1"/>
</dbReference>
<gene>
    <name evidence="2" type="ORF">IM787_05475</name>
</gene>
<sequence length="113" mass="11459">MAYSSILGADSAPAQPSGRDAELLGPSDNSDSGSDAIGTTEVHEDSDSVGTGSRGAVAGRDAREGGDILPDRVVNLAEGEGFPEADPDGMEMTDLDADDVQAMADDDASDTEK</sequence>
<organism evidence="2 3">
    <name type="scientific">Ramlibacter pallidus</name>
    <dbReference type="NCBI Taxonomy" id="2780087"/>
    <lineage>
        <taxon>Bacteria</taxon>
        <taxon>Pseudomonadati</taxon>
        <taxon>Pseudomonadota</taxon>
        <taxon>Betaproteobacteria</taxon>
        <taxon>Burkholderiales</taxon>
        <taxon>Comamonadaceae</taxon>
        <taxon>Ramlibacter</taxon>
    </lineage>
</organism>